<sequence>MKAFGLSYCPLAVLHAERERTVDGEAATDEAVRRQSATEQEAVGSSVEMQDESAGQLRPWRHEDATEQAEVTGQPGGIGHPLTMEHPEAMAHQGATGYPEATNEQMSTRTEAVEQQEPASVPQQAADLGDVTAGGAAADAAGANAVHQEATEQEKPVRHQEAGFQGAAVEEISRAHAQTERTANRQISGVQTPRRRRRTYTHGGSRVTFEQAPG</sequence>
<reference evidence="2 3" key="1">
    <citation type="journal article" date="2012" name="BMC Genomics">
        <title>Tools to kill: Genome of one of the most destructive plant pathogenic fungi Macrophomina phaseolina.</title>
        <authorList>
            <person name="Islam M.S."/>
            <person name="Haque M.S."/>
            <person name="Islam M.M."/>
            <person name="Emdad E.M."/>
            <person name="Halim A."/>
            <person name="Hossen Q.M.M."/>
            <person name="Hossain M.Z."/>
            <person name="Ahmed B."/>
            <person name="Rahim S."/>
            <person name="Rahman M.S."/>
            <person name="Alam M.M."/>
            <person name="Hou S."/>
            <person name="Wan X."/>
            <person name="Saito J.A."/>
            <person name="Alam M."/>
        </authorList>
    </citation>
    <scope>NUCLEOTIDE SEQUENCE [LARGE SCALE GENOMIC DNA]</scope>
    <source>
        <strain evidence="2 3">MS6</strain>
    </source>
</reference>
<evidence type="ECO:0000256" key="1">
    <source>
        <dbReference type="SAM" id="MobiDB-lite"/>
    </source>
</evidence>
<feature type="region of interest" description="Disordered" evidence="1">
    <location>
        <begin position="19"/>
        <end position="80"/>
    </location>
</feature>
<dbReference type="HOGENOM" id="CLU_1289149_0_0_1"/>
<dbReference type="Proteomes" id="UP000007129">
    <property type="component" value="Unassembled WGS sequence"/>
</dbReference>
<evidence type="ECO:0000313" key="3">
    <source>
        <dbReference type="Proteomes" id="UP000007129"/>
    </source>
</evidence>
<dbReference type="VEuPathDB" id="FungiDB:MPH_10606"/>
<protein>
    <submittedName>
        <fullName evidence="2">Uncharacterized protein</fullName>
    </submittedName>
</protein>
<name>K2QQV7_MACPH</name>
<dbReference type="AlphaFoldDB" id="K2QQV7"/>
<feature type="compositionally biased region" description="Low complexity" evidence="1">
    <location>
        <begin position="132"/>
        <end position="145"/>
    </location>
</feature>
<dbReference type="InParanoid" id="K2QQV7"/>
<feature type="compositionally biased region" description="Basic and acidic residues" evidence="1">
    <location>
        <begin position="149"/>
        <end position="161"/>
    </location>
</feature>
<dbReference type="EMBL" id="AHHD01000453">
    <property type="protein sequence ID" value="EKG12301.1"/>
    <property type="molecule type" value="Genomic_DNA"/>
</dbReference>
<gene>
    <name evidence="2" type="ORF">MPH_10606</name>
</gene>
<comment type="caution">
    <text evidence="2">The sequence shown here is derived from an EMBL/GenBank/DDBJ whole genome shotgun (WGS) entry which is preliminary data.</text>
</comment>
<proteinExistence type="predicted"/>
<accession>K2QQV7</accession>
<feature type="region of interest" description="Disordered" evidence="1">
    <location>
        <begin position="132"/>
        <end position="214"/>
    </location>
</feature>
<feature type="compositionally biased region" description="Basic and acidic residues" evidence="1">
    <location>
        <begin position="171"/>
        <end position="183"/>
    </location>
</feature>
<organism evidence="2 3">
    <name type="scientific">Macrophomina phaseolina (strain MS6)</name>
    <name type="common">Charcoal rot fungus</name>
    <dbReference type="NCBI Taxonomy" id="1126212"/>
    <lineage>
        <taxon>Eukaryota</taxon>
        <taxon>Fungi</taxon>
        <taxon>Dikarya</taxon>
        <taxon>Ascomycota</taxon>
        <taxon>Pezizomycotina</taxon>
        <taxon>Dothideomycetes</taxon>
        <taxon>Dothideomycetes incertae sedis</taxon>
        <taxon>Botryosphaeriales</taxon>
        <taxon>Botryosphaeriaceae</taxon>
        <taxon>Macrophomina</taxon>
    </lineage>
</organism>
<evidence type="ECO:0000313" key="2">
    <source>
        <dbReference type="EMBL" id="EKG12301.1"/>
    </source>
</evidence>